<accession>A0ABQ7DYD4</accession>
<feature type="region of interest" description="Disordered" evidence="1">
    <location>
        <begin position="169"/>
        <end position="190"/>
    </location>
</feature>
<dbReference type="EMBL" id="QGKV02000649">
    <property type="protein sequence ID" value="KAF3582842.1"/>
    <property type="molecule type" value="Genomic_DNA"/>
</dbReference>
<keyword evidence="3" id="KW-1185">Reference proteome</keyword>
<organism evidence="2 3">
    <name type="scientific">Brassica cretica</name>
    <name type="common">Mustard</name>
    <dbReference type="NCBI Taxonomy" id="69181"/>
    <lineage>
        <taxon>Eukaryota</taxon>
        <taxon>Viridiplantae</taxon>
        <taxon>Streptophyta</taxon>
        <taxon>Embryophyta</taxon>
        <taxon>Tracheophyta</taxon>
        <taxon>Spermatophyta</taxon>
        <taxon>Magnoliopsida</taxon>
        <taxon>eudicotyledons</taxon>
        <taxon>Gunneridae</taxon>
        <taxon>Pentapetalae</taxon>
        <taxon>rosids</taxon>
        <taxon>malvids</taxon>
        <taxon>Brassicales</taxon>
        <taxon>Brassicaceae</taxon>
        <taxon>Brassiceae</taxon>
        <taxon>Brassica</taxon>
    </lineage>
</organism>
<comment type="caution">
    <text evidence="2">The sequence shown here is derived from an EMBL/GenBank/DDBJ whole genome shotgun (WGS) entry which is preliminary data.</text>
</comment>
<feature type="compositionally biased region" description="Basic residues" evidence="1">
    <location>
        <begin position="179"/>
        <end position="190"/>
    </location>
</feature>
<proteinExistence type="predicted"/>
<gene>
    <name evidence="2" type="ORF">DY000_02031937</name>
</gene>
<evidence type="ECO:0000313" key="3">
    <source>
        <dbReference type="Proteomes" id="UP000266723"/>
    </source>
</evidence>
<protein>
    <submittedName>
        <fullName evidence="2">Uncharacterized protein</fullName>
    </submittedName>
</protein>
<dbReference type="Proteomes" id="UP000266723">
    <property type="component" value="Unassembled WGS sequence"/>
</dbReference>
<evidence type="ECO:0000256" key="1">
    <source>
        <dbReference type="SAM" id="MobiDB-lite"/>
    </source>
</evidence>
<sequence length="255" mass="28938">MEEKEKAEVMKQRLVLTLAKDDPLFGVLSEEQVGMDINTGRRKINAEVLQQMREFILAADGGEKRVRQERVRKSVSDLYNDPMGQKTFLRLESRPSVTNEVDKGKGIVFQYPTREENHGFNVLQLCGSSFNAVEGRLMKSPECTEREADNTFFFDCSTGFSSGIPAARSSGTTKLMQSGRHRPPKKYRRRMSQHVSLTELFGQNDSRRGSFRFDKRMVGRQKVRECIDSAWKECSGAGQQSVIDKLGSVRRSLGK</sequence>
<evidence type="ECO:0000313" key="2">
    <source>
        <dbReference type="EMBL" id="KAF3582842.1"/>
    </source>
</evidence>
<name>A0ABQ7DYD4_BRACR</name>
<reference evidence="2 3" key="1">
    <citation type="journal article" date="2020" name="BMC Genomics">
        <title>Intraspecific diversification of the crop wild relative Brassica cretica Lam. using demographic model selection.</title>
        <authorList>
            <person name="Kioukis A."/>
            <person name="Michalopoulou V.A."/>
            <person name="Briers L."/>
            <person name="Pirintsos S."/>
            <person name="Studholme D.J."/>
            <person name="Pavlidis P."/>
            <person name="Sarris P.F."/>
        </authorList>
    </citation>
    <scope>NUCLEOTIDE SEQUENCE [LARGE SCALE GENOMIC DNA]</scope>
    <source>
        <strain evidence="3">cv. PFS-1207/04</strain>
    </source>
</reference>